<dbReference type="EMBL" id="JAPFFF010000012">
    <property type="protein sequence ID" value="KAK8876633.1"/>
    <property type="molecule type" value="Genomic_DNA"/>
</dbReference>
<keyword evidence="12" id="KW-0829">Tyrosine-protein kinase</keyword>
<evidence type="ECO:0000256" key="9">
    <source>
        <dbReference type="ARBA" id="ARBA00022840"/>
    </source>
</evidence>
<proteinExistence type="predicted"/>
<accession>A0ABR2JG87</accession>
<evidence type="ECO:0000256" key="2">
    <source>
        <dbReference type="ARBA" id="ARBA00011902"/>
    </source>
</evidence>
<comment type="subcellular location">
    <subcellularLocation>
        <location evidence="1">Cell membrane</location>
        <topology evidence="1">Single-pass type I membrane protein</topology>
    </subcellularLocation>
</comment>
<keyword evidence="4" id="KW-0808">Transferase</keyword>
<comment type="caution">
    <text evidence="18">The sequence shown here is derived from an EMBL/GenBank/DDBJ whole genome shotgun (WGS) entry which is preliminary data.</text>
</comment>
<evidence type="ECO:0000256" key="5">
    <source>
        <dbReference type="ARBA" id="ARBA00022692"/>
    </source>
</evidence>
<evidence type="ECO:0000256" key="3">
    <source>
        <dbReference type="ARBA" id="ARBA00022475"/>
    </source>
</evidence>
<organism evidence="18 19">
    <name type="scientific">Tritrichomonas musculus</name>
    <dbReference type="NCBI Taxonomy" id="1915356"/>
    <lineage>
        <taxon>Eukaryota</taxon>
        <taxon>Metamonada</taxon>
        <taxon>Parabasalia</taxon>
        <taxon>Tritrichomonadida</taxon>
        <taxon>Tritrichomonadidae</taxon>
        <taxon>Tritrichomonas</taxon>
    </lineage>
</organism>
<name>A0ABR2JG87_9EUKA</name>
<dbReference type="Proteomes" id="UP001470230">
    <property type="component" value="Unassembled WGS sequence"/>
</dbReference>
<keyword evidence="11" id="KW-0472">Membrane</keyword>
<evidence type="ECO:0000256" key="12">
    <source>
        <dbReference type="ARBA" id="ARBA00023137"/>
    </source>
</evidence>
<evidence type="ECO:0000313" key="19">
    <source>
        <dbReference type="Proteomes" id="UP001470230"/>
    </source>
</evidence>
<keyword evidence="15" id="KW-0325">Glycoprotein</keyword>
<evidence type="ECO:0000256" key="11">
    <source>
        <dbReference type="ARBA" id="ARBA00023136"/>
    </source>
</evidence>
<dbReference type="Pfam" id="PF12810">
    <property type="entry name" value="ALK_LTK_GRD"/>
    <property type="match status" value="1"/>
</dbReference>
<dbReference type="InterPro" id="IPR055163">
    <property type="entry name" value="ALK/LTK-like_GRD"/>
</dbReference>
<dbReference type="Gene3D" id="2.60.40.1080">
    <property type="match status" value="1"/>
</dbReference>
<keyword evidence="10" id="KW-1133">Transmembrane helix</keyword>
<evidence type="ECO:0000313" key="18">
    <source>
        <dbReference type="EMBL" id="KAK8876633.1"/>
    </source>
</evidence>
<evidence type="ECO:0000256" key="13">
    <source>
        <dbReference type="ARBA" id="ARBA00023157"/>
    </source>
</evidence>
<keyword evidence="5" id="KW-0812">Transmembrane</keyword>
<feature type="compositionally biased region" description="Gly residues" evidence="16">
    <location>
        <begin position="627"/>
        <end position="644"/>
    </location>
</feature>
<evidence type="ECO:0000256" key="10">
    <source>
        <dbReference type="ARBA" id="ARBA00022989"/>
    </source>
</evidence>
<feature type="region of interest" description="Disordered" evidence="16">
    <location>
        <begin position="627"/>
        <end position="674"/>
    </location>
</feature>
<keyword evidence="6" id="KW-0732">Signal</keyword>
<keyword evidence="9" id="KW-0067">ATP-binding</keyword>
<feature type="compositionally biased region" description="Polar residues" evidence="16">
    <location>
        <begin position="652"/>
        <end position="664"/>
    </location>
</feature>
<keyword evidence="14" id="KW-0675">Receptor</keyword>
<evidence type="ECO:0000256" key="7">
    <source>
        <dbReference type="ARBA" id="ARBA00022741"/>
    </source>
</evidence>
<evidence type="ECO:0000256" key="8">
    <source>
        <dbReference type="ARBA" id="ARBA00022777"/>
    </source>
</evidence>
<keyword evidence="7" id="KW-0547">Nucleotide-binding</keyword>
<feature type="domain" description="ALK/LTK-like glycine-rich" evidence="17">
    <location>
        <begin position="508"/>
        <end position="790"/>
    </location>
</feature>
<evidence type="ECO:0000256" key="14">
    <source>
        <dbReference type="ARBA" id="ARBA00023170"/>
    </source>
</evidence>
<keyword evidence="3" id="KW-1003">Cell membrane</keyword>
<evidence type="ECO:0000256" key="6">
    <source>
        <dbReference type="ARBA" id="ARBA00022729"/>
    </source>
</evidence>
<keyword evidence="13" id="KW-1015">Disulfide bond</keyword>
<evidence type="ECO:0000256" key="15">
    <source>
        <dbReference type="ARBA" id="ARBA00023180"/>
    </source>
</evidence>
<keyword evidence="8" id="KW-0418">Kinase</keyword>
<evidence type="ECO:0000256" key="1">
    <source>
        <dbReference type="ARBA" id="ARBA00004251"/>
    </source>
</evidence>
<sequence>MDISKKSYDPIKPLIRPDKNLVFKDKKYPIDFSLIKKYSNFFYNNRKYYKTIKDIQLQSDEYEICEESIPMFIACCQNQKFDITDSTVFSLYHLSIQYQVPELNKLSDEYIKKNHKNLVLQSIQFKIQNRNPEVNIDLSKEEEIISAHFFEYINDQLVCLPVQILYRIINGHHLNFNSMNSTNQNQFIEFLFKCLDKHKREASVLFSTLDLENGRVDLLSRLLHDYSDVFDFGMINPKFFTKTFSELLSDISKLEIENAHKFSEMQSEIQKLQELYKIEFNIMKNKMIEMEAKIKEQSEIIEKFTQRHVQNITINAEKDFLFIGKPMTLTAKVTPANAFNKDVEWKIIQQDEDAIEIVEEDERRITIKAIKPFKKVLVSASSVDGSGVKAEKEFASYLKIDFNVSVQSNQLIKGTIQITEIGVTFDKEKSRYLLNTDSSKTIGEKAYDSINKFENLTQNVSFMKGKGTYYLHAIVFDNYGNSEEFVSKPLSTNGVQPMTFDYTGSAQSVELPSGDYKLEVWGAQGATGFYDSSEYIRTGGKGGYSVGTISLHSKTKLFIYVGGKGVPIKTGEKAEGGFNGGGYNADTRSDYEKGVGGGATDIRVNSDSLYSRVIVAGGGGGGNGAVSGGGSTGGAGGGTNGGVGTRQEKSNDSYSKTNASAGTQISGGKPGKGSLSSSGVVIATGAFGVGGSLPNENNSMAGAGGGGWYGGGAGNRHGGGGSGGSGWVFTESSYNQWKSGNSEDANQYTLDSSYYLQNAQTISGDNEFISTSGTDKENGHCGNGYAKITPLYQI</sequence>
<keyword evidence="19" id="KW-1185">Reference proteome</keyword>
<evidence type="ECO:0000259" key="17">
    <source>
        <dbReference type="Pfam" id="PF12810"/>
    </source>
</evidence>
<gene>
    <name evidence="18" type="ORF">M9Y10_006851</name>
</gene>
<evidence type="ECO:0000256" key="4">
    <source>
        <dbReference type="ARBA" id="ARBA00022679"/>
    </source>
</evidence>
<reference evidence="18 19" key="1">
    <citation type="submission" date="2024-04" db="EMBL/GenBank/DDBJ databases">
        <title>Tritrichomonas musculus Genome.</title>
        <authorList>
            <person name="Alves-Ferreira E."/>
            <person name="Grigg M."/>
            <person name="Lorenzi H."/>
            <person name="Galac M."/>
        </authorList>
    </citation>
    <scope>NUCLEOTIDE SEQUENCE [LARGE SCALE GENOMIC DNA]</scope>
    <source>
        <strain evidence="18 19">EAF2021</strain>
    </source>
</reference>
<dbReference type="EC" id="2.7.10.1" evidence="2"/>
<evidence type="ECO:0000256" key="16">
    <source>
        <dbReference type="SAM" id="MobiDB-lite"/>
    </source>
</evidence>
<protein>
    <recommendedName>
        <fullName evidence="2">receptor protein-tyrosine kinase</fullName>
        <ecNumber evidence="2">2.7.10.1</ecNumber>
    </recommendedName>
</protein>